<evidence type="ECO:0000313" key="7">
    <source>
        <dbReference type="EMBL" id="UQZ84782.1"/>
    </source>
</evidence>
<evidence type="ECO:0000256" key="4">
    <source>
        <dbReference type="ARBA" id="ARBA00022833"/>
    </source>
</evidence>
<dbReference type="PANTHER" id="PTHR30096:SF0">
    <property type="entry name" value="4,5-DOPA DIOXYGENASE EXTRADIOL-LIKE PROTEIN"/>
    <property type="match status" value="1"/>
</dbReference>
<evidence type="ECO:0000256" key="1">
    <source>
        <dbReference type="ARBA" id="ARBA00001947"/>
    </source>
</evidence>
<dbReference type="PANTHER" id="PTHR30096">
    <property type="entry name" value="4,5-DOPA DIOXYGENASE EXTRADIOL-LIKE PROTEIN"/>
    <property type="match status" value="1"/>
</dbReference>
<accession>A0ABY4RS54</accession>
<dbReference type="Gene3D" id="3.40.830.10">
    <property type="entry name" value="LigB-like"/>
    <property type="match status" value="1"/>
</dbReference>
<name>A0ABY4RS54_9BACL</name>
<keyword evidence="4" id="KW-0862">Zinc</keyword>
<dbReference type="Pfam" id="PF02900">
    <property type="entry name" value="LigB"/>
    <property type="match status" value="1"/>
</dbReference>
<evidence type="ECO:0000256" key="5">
    <source>
        <dbReference type="ARBA" id="ARBA00023002"/>
    </source>
</evidence>
<comment type="cofactor">
    <cofactor evidence="1">
        <name>Zn(2+)</name>
        <dbReference type="ChEBI" id="CHEBI:29105"/>
    </cofactor>
</comment>
<evidence type="ECO:0000256" key="2">
    <source>
        <dbReference type="ARBA" id="ARBA00007581"/>
    </source>
</evidence>
<dbReference type="RefSeq" id="WP_349655157.1">
    <property type="nucleotide sequence ID" value="NZ_CP027059.1"/>
</dbReference>
<sequence length="259" mass="28950">MMGTSLFIGHGSPMLALQDLPYTRELRSLGERLGKPEAVIVFSAHWVSRGQAVTYTDGVYETIHDFGGFPDELFQVQYPARGSREIADDIHSLFAASGIAAERNASRGLDHGVWVLLRHMYPEADIPVIALSVNPLLPPDQQYRIGEALAELCERRNVVIIGSGATVHNFRAMDFGKPDQADAWAKEFDDWLIRHIEAWDTEALFDFLKQAPHARTATPDYEHFLPVFLAMGAGASNKKAKLLHQSYQYGSLSHLIIEY</sequence>
<dbReference type="GO" id="GO:0051213">
    <property type="term" value="F:dioxygenase activity"/>
    <property type="evidence" value="ECO:0007669"/>
    <property type="project" value="UniProtKB-KW"/>
</dbReference>
<dbReference type="CDD" id="cd07363">
    <property type="entry name" value="45_DOPA_Dioxygenase"/>
    <property type="match status" value="1"/>
</dbReference>
<dbReference type="Proteomes" id="UP001057134">
    <property type="component" value="Chromosome"/>
</dbReference>
<organism evidence="7 8">
    <name type="scientific">Paenibacillus konkukensis</name>
    <dbReference type="NCBI Taxonomy" id="2020716"/>
    <lineage>
        <taxon>Bacteria</taxon>
        <taxon>Bacillati</taxon>
        <taxon>Bacillota</taxon>
        <taxon>Bacilli</taxon>
        <taxon>Bacillales</taxon>
        <taxon>Paenibacillaceae</taxon>
        <taxon>Paenibacillus</taxon>
    </lineage>
</organism>
<gene>
    <name evidence="7" type="ORF">SK3146_04037</name>
</gene>
<dbReference type="InterPro" id="IPR004183">
    <property type="entry name" value="Xdiol_dOase_suB"/>
</dbReference>
<keyword evidence="3" id="KW-0479">Metal-binding</keyword>
<feature type="domain" description="Extradiol ring-cleavage dioxygenase class III enzyme subunit B" evidence="6">
    <location>
        <begin position="27"/>
        <end position="253"/>
    </location>
</feature>
<dbReference type="SUPFAM" id="SSF53213">
    <property type="entry name" value="LigB-like"/>
    <property type="match status" value="1"/>
</dbReference>
<dbReference type="PIRSF" id="PIRSF006157">
    <property type="entry name" value="Doxgns_DODA"/>
    <property type="match status" value="1"/>
</dbReference>
<evidence type="ECO:0000313" key="8">
    <source>
        <dbReference type="Proteomes" id="UP001057134"/>
    </source>
</evidence>
<evidence type="ECO:0000256" key="3">
    <source>
        <dbReference type="ARBA" id="ARBA00022723"/>
    </source>
</evidence>
<evidence type="ECO:0000259" key="6">
    <source>
        <dbReference type="Pfam" id="PF02900"/>
    </source>
</evidence>
<proteinExistence type="inferred from homology"/>
<comment type="similarity">
    <text evidence="2">Belongs to the DODA-type extradiol aromatic ring-opening dioxygenase family.</text>
</comment>
<protein>
    <submittedName>
        <fullName evidence="7">LigB family dioxygenase</fullName>
    </submittedName>
</protein>
<dbReference type="InterPro" id="IPR014436">
    <property type="entry name" value="Extradiol_dOase_DODA"/>
</dbReference>
<reference evidence="7" key="1">
    <citation type="submission" date="2018-02" db="EMBL/GenBank/DDBJ databases">
        <authorList>
            <person name="Kim S.-K."/>
            <person name="Jung H.-I."/>
            <person name="Lee S.-W."/>
        </authorList>
    </citation>
    <scope>NUCLEOTIDE SEQUENCE</scope>
    <source>
        <strain evidence="7">SK3146</strain>
    </source>
</reference>
<keyword evidence="7" id="KW-0223">Dioxygenase</keyword>
<keyword evidence="5" id="KW-0560">Oxidoreductase</keyword>
<reference evidence="7" key="2">
    <citation type="journal article" date="2021" name="J Anim Sci Technol">
        <title>Complete genome sequence of Paenibacillus konkukensis sp. nov. SK3146 as a potential probiotic strain.</title>
        <authorList>
            <person name="Jung H.I."/>
            <person name="Park S."/>
            <person name="Niu K.M."/>
            <person name="Lee S.W."/>
            <person name="Kothari D."/>
            <person name="Yi K.J."/>
            <person name="Kim S.K."/>
        </authorList>
    </citation>
    <scope>NUCLEOTIDE SEQUENCE</scope>
    <source>
        <strain evidence="7">SK3146</strain>
    </source>
</reference>
<dbReference type="EMBL" id="CP027059">
    <property type="protein sequence ID" value="UQZ84782.1"/>
    <property type="molecule type" value="Genomic_DNA"/>
</dbReference>
<keyword evidence="8" id="KW-1185">Reference proteome</keyword>